<sequence>METLALSGALALGLLPCASAATWPDKPITIVVPYSPGGATDAIARLVGQHMSERLHQPVIIENKAGASSNIGMGYVAKARADGYTLLLCANSIVTNNSLFSSLPFDGLRDFAPVGQIASASLVVTVPIDSKMDSFQQLLKEARENPGKLTYASAGNGSSSHLAGESLKQAAHIDVLHVPYKGAAPAIADLIGGRISFMTMNTIEITPYVKGHRVKMLAVAAPERIEQYPDLPTVEESGLPNYVESVWFGLAAPAGTPADVIERLNSTLQAVITEPAMKKRLVDMGATPKPGSAAQFSEFLNQERARIKQIIASAHIKPN</sequence>
<proteinExistence type="inferred from homology"/>
<dbReference type="SUPFAM" id="SSF53850">
    <property type="entry name" value="Periplasmic binding protein-like II"/>
    <property type="match status" value="1"/>
</dbReference>
<comment type="caution">
    <text evidence="3">The sequence shown here is derived from an EMBL/GenBank/DDBJ whole genome shotgun (WGS) entry which is preliminary data.</text>
</comment>
<dbReference type="Gene3D" id="3.40.190.150">
    <property type="entry name" value="Bordetella uptake gene, domain 1"/>
    <property type="match status" value="1"/>
</dbReference>
<dbReference type="PANTHER" id="PTHR42928:SF5">
    <property type="entry name" value="BLR1237 PROTEIN"/>
    <property type="match status" value="1"/>
</dbReference>
<name>A0A853F8R0_9BURK</name>
<dbReference type="OrthoDB" id="8678477at2"/>
<protein>
    <submittedName>
        <fullName evidence="3">Tripartite tricarboxylate transporter substrate binding protein</fullName>
    </submittedName>
</protein>
<dbReference type="Proteomes" id="UP000580517">
    <property type="component" value="Unassembled WGS sequence"/>
</dbReference>
<evidence type="ECO:0000313" key="3">
    <source>
        <dbReference type="EMBL" id="NYT36483.1"/>
    </source>
</evidence>
<dbReference type="PANTHER" id="PTHR42928">
    <property type="entry name" value="TRICARBOXYLATE-BINDING PROTEIN"/>
    <property type="match status" value="1"/>
</dbReference>
<feature type="signal peptide" evidence="2">
    <location>
        <begin position="1"/>
        <end position="20"/>
    </location>
</feature>
<evidence type="ECO:0000256" key="1">
    <source>
        <dbReference type="ARBA" id="ARBA00006987"/>
    </source>
</evidence>
<comment type="similarity">
    <text evidence="1">Belongs to the UPF0065 (bug) family.</text>
</comment>
<evidence type="ECO:0000313" key="4">
    <source>
        <dbReference type="Proteomes" id="UP000580517"/>
    </source>
</evidence>
<dbReference type="CDD" id="cd13578">
    <property type="entry name" value="PBP2_Bug27"/>
    <property type="match status" value="1"/>
</dbReference>
<dbReference type="Gene3D" id="3.40.190.10">
    <property type="entry name" value="Periplasmic binding protein-like II"/>
    <property type="match status" value="1"/>
</dbReference>
<organism evidence="3 4">
    <name type="scientific">Allopusillimonas soli</name>
    <dbReference type="NCBI Taxonomy" id="659016"/>
    <lineage>
        <taxon>Bacteria</taxon>
        <taxon>Pseudomonadati</taxon>
        <taxon>Pseudomonadota</taxon>
        <taxon>Betaproteobacteria</taxon>
        <taxon>Burkholderiales</taxon>
        <taxon>Alcaligenaceae</taxon>
        <taxon>Allopusillimonas</taxon>
    </lineage>
</organism>
<dbReference type="AlphaFoldDB" id="A0A853F8R0"/>
<dbReference type="PIRSF" id="PIRSF017082">
    <property type="entry name" value="YflP"/>
    <property type="match status" value="1"/>
</dbReference>
<dbReference type="InterPro" id="IPR005064">
    <property type="entry name" value="BUG"/>
</dbReference>
<feature type="chain" id="PRO_5032712141" evidence="2">
    <location>
        <begin position="21"/>
        <end position="319"/>
    </location>
</feature>
<dbReference type="EMBL" id="JACCEW010000002">
    <property type="protein sequence ID" value="NYT36483.1"/>
    <property type="molecule type" value="Genomic_DNA"/>
</dbReference>
<dbReference type="Pfam" id="PF03401">
    <property type="entry name" value="TctC"/>
    <property type="match status" value="1"/>
</dbReference>
<keyword evidence="4" id="KW-1185">Reference proteome</keyword>
<gene>
    <name evidence="3" type="ORF">H0A68_06325</name>
</gene>
<dbReference type="InterPro" id="IPR042100">
    <property type="entry name" value="Bug_dom1"/>
</dbReference>
<accession>A0A853F8R0</accession>
<keyword evidence="2" id="KW-0732">Signal</keyword>
<evidence type="ECO:0000256" key="2">
    <source>
        <dbReference type="SAM" id="SignalP"/>
    </source>
</evidence>
<reference evidence="3 4" key="1">
    <citation type="submission" date="2020-07" db="EMBL/GenBank/DDBJ databases">
        <title>Taxonomic revisions and descriptions of new bacterial species based on genomic comparisons in the high-G+C-content subgroup of the family Alcaligenaceae.</title>
        <authorList>
            <person name="Szabo A."/>
            <person name="Felfoldi T."/>
        </authorList>
    </citation>
    <scope>NUCLEOTIDE SEQUENCE [LARGE SCALE GENOMIC DNA]</scope>
    <source>
        <strain evidence="3 4">DSM 25264</strain>
    </source>
</reference>